<keyword evidence="2" id="KW-1185">Reference proteome</keyword>
<proteinExistence type="predicted"/>
<organism evidence="1 2">
    <name type="scientific">Violaceomyces palustris</name>
    <dbReference type="NCBI Taxonomy" id="1673888"/>
    <lineage>
        <taxon>Eukaryota</taxon>
        <taxon>Fungi</taxon>
        <taxon>Dikarya</taxon>
        <taxon>Basidiomycota</taxon>
        <taxon>Ustilaginomycotina</taxon>
        <taxon>Ustilaginomycetes</taxon>
        <taxon>Violaceomycetales</taxon>
        <taxon>Violaceomycetaceae</taxon>
        <taxon>Violaceomyces</taxon>
    </lineage>
</organism>
<reference evidence="1 2" key="1">
    <citation type="journal article" date="2018" name="Mol. Biol. Evol.">
        <title>Broad Genomic Sampling Reveals a Smut Pathogenic Ancestry of the Fungal Clade Ustilaginomycotina.</title>
        <authorList>
            <person name="Kijpornyongpan T."/>
            <person name="Mondo S.J."/>
            <person name="Barry K."/>
            <person name="Sandor L."/>
            <person name="Lee J."/>
            <person name="Lipzen A."/>
            <person name="Pangilinan J."/>
            <person name="LaButti K."/>
            <person name="Hainaut M."/>
            <person name="Henrissat B."/>
            <person name="Grigoriev I.V."/>
            <person name="Spatafora J.W."/>
            <person name="Aime M.C."/>
        </authorList>
    </citation>
    <scope>NUCLEOTIDE SEQUENCE [LARGE SCALE GENOMIC DNA]</scope>
    <source>
        <strain evidence="1 2">SA 807</strain>
    </source>
</reference>
<evidence type="ECO:0000313" key="2">
    <source>
        <dbReference type="Proteomes" id="UP000245626"/>
    </source>
</evidence>
<dbReference type="Proteomes" id="UP000245626">
    <property type="component" value="Unassembled WGS sequence"/>
</dbReference>
<dbReference type="EMBL" id="KZ820205">
    <property type="protein sequence ID" value="PWN48432.1"/>
    <property type="molecule type" value="Genomic_DNA"/>
</dbReference>
<name>A0ACD0NRT6_9BASI</name>
<gene>
    <name evidence="1" type="ORF">IE53DRAFT_389376</name>
</gene>
<accession>A0ACD0NRT6</accession>
<evidence type="ECO:0000313" key="1">
    <source>
        <dbReference type="EMBL" id="PWN48432.1"/>
    </source>
</evidence>
<protein>
    <submittedName>
        <fullName evidence="1">Alpha/beta-hydrolase</fullName>
    </submittedName>
</protein>
<sequence length="366" mass="41730">MRQTKVVIPFKGSSSKSNISDEGFSIVGILAQKDLEDRGPVSPSSPSSSYIIEEVDVSKTRGRNLALLLHGVLSHKDQTYHRRLVQELDVDSFRFDFRANHESPGPWSMSSFEQDLEDLDVVLDYLRNHLGYRVQILIAHSRGAIDAFTYLSRNSHDRAPPNLRIPYFVALGARWRMNRIHDRDDTYRKAFETEGFYRWKVKVAGQVKEVKIYPEQVEQFAQYRMDLVVQRFPTKTDTLLIHGTGDKTVPPADAAYFANELTSKVRRPGSFRMHMVDEADHNFQGHYEEVVRVIVEWFEERRRLEGLGEGAGAIWERELAEENEQSLTTTTTTATPIPSTVVDQGSLLQSSWDEARRGGGDAKGKL</sequence>